<dbReference type="InterPro" id="IPR002491">
    <property type="entry name" value="ABC_transptr_periplasmic_BD"/>
</dbReference>
<comment type="caution">
    <text evidence="5">The sequence shown here is derived from an EMBL/GenBank/DDBJ whole genome shotgun (WGS) entry which is preliminary data.</text>
</comment>
<dbReference type="Proteomes" id="UP001500339">
    <property type="component" value="Unassembled WGS sequence"/>
</dbReference>
<proteinExistence type="inferred from homology"/>
<dbReference type="Pfam" id="PF01497">
    <property type="entry name" value="Peripla_BP_2"/>
    <property type="match status" value="1"/>
</dbReference>
<feature type="signal peptide" evidence="3">
    <location>
        <begin position="1"/>
        <end position="22"/>
    </location>
</feature>
<evidence type="ECO:0000256" key="3">
    <source>
        <dbReference type="SAM" id="SignalP"/>
    </source>
</evidence>
<feature type="domain" description="Fe/B12 periplasmic-binding" evidence="4">
    <location>
        <begin position="63"/>
        <end position="311"/>
    </location>
</feature>
<evidence type="ECO:0000256" key="2">
    <source>
        <dbReference type="ARBA" id="ARBA00022729"/>
    </source>
</evidence>
<accession>A0ABN1J6Y0</accession>
<dbReference type="Gene3D" id="3.40.50.1980">
    <property type="entry name" value="Nitrogenase molybdenum iron protein domain"/>
    <property type="match status" value="2"/>
</dbReference>
<sequence>MNKLKKVLVVFLSLIMITSLVACGKDNKVEDKNNAENIATTKYPLTIKDSYDREVTIDKEPERIISLGPNVTEAIYALGKGDKLVGRTDFCDYPVEVKNVASVGSLQTPSIEKILELKPDIVIASTHFPKDVLKKLEDLTVKVVALYGEDSFEGAYNTLEKMGEVLNAKEKANEVVNNMKEKVEYVASKVKGLNTPSLYYVIDFGQYGDFTATGDTFIHKMILMAGGKNIADDAKGWKYSIEKVLEKNPSMVIVPKYFDAKGRIVKTNGYKDLEAIKNGKLFEIDNNMLDRQGPRLADGLEELAKIIHPEAFK</sequence>
<dbReference type="RefSeq" id="WP_343771363.1">
    <property type="nucleotide sequence ID" value="NZ_BAAACF010000012.1"/>
</dbReference>
<keyword evidence="6" id="KW-1185">Reference proteome</keyword>
<dbReference type="InterPro" id="IPR054828">
    <property type="entry name" value="Vit_B12_bind_prot"/>
</dbReference>
<dbReference type="PROSITE" id="PS50983">
    <property type="entry name" value="FE_B12_PBP"/>
    <property type="match status" value="1"/>
</dbReference>
<evidence type="ECO:0000259" key="4">
    <source>
        <dbReference type="PROSITE" id="PS50983"/>
    </source>
</evidence>
<dbReference type="PANTHER" id="PTHR30535:SF34">
    <property type="entry name" value="MOLYBDATE-BINDING PROTEIN MOLA"/>
    <property type="match status" value="1"/>
</dbReference>
<organism evidence="5 6">
    <name type="scientific">Clostridium malenominatum</name>
    <dbReference type="NCBI Taxonomy" id="1539"/>
    <lineage>
        <taxon>Bacteria</taxon>
        <taxon>Bacillati</taxon>
        <taxon>Bacillota</taxon>
        <taxon>Clostridia</taxon>
        <taxon>Eubacteriales</taxon>
        <taxon>Clostridiaceae</taxon>
        <taxon>Clostridium</taxon>
    </lineage>
</organism>
<gene>
    <name evidence="5" type="ORF">GCM10008905_32170</name>
</gene>
<dbReference type="PANTHER" id="PTHR30535">
    <property type="entry name" value="VITAMIN B12-BINDING PROTEIN"/>
    <property type="match status" value="1"/>
</dbReference>
<comment type="similarity">
    <text evidence="1">Belongs to the bacterial solute-binding protein 8 family.</text>
</comment>
<dbReference type="CDD" id="cd01143">
    <property type="entry name" value="YvrC"/>
    <property type="match status" value="1"/>
</dbReference>
<protein>
    <submittedName>
        <fullName evidence="5">ABC transporter substrate-binding protein</fullName>
    </submittedName>
</protein>
<dbReference type="EMBL" id="BAAACF010000012">
    <property type="protein sequence ID" value="GAA0730640.1"/>
    <property type="molecule type" value="Genomic_DNA"/>
</dbReference>
<dbReference type="SUPFAM" id="SSF53807">
    <property type="entry name" value="Helical backbone' metal receptor"/>
    <property type="match status" value="1"/>
</dbReference>
<feature type="chain" id="PRO_5045240676" evidence="3">
    <location>
        <begin position="23"/>
        <end position="313"/>
    </location>
</feature>
<evidence type="ECO:0000313" key="6">
    <source>
        <dbReference type="Proteomes" id="UP001500339"/>
    </source>
</evidence>
<evidence type="ECO:0000313" key="5">
    <source>
        <dbReference type="EMBL" id="GAA0730640.1"/>
    </source>
</evidence>
<dbReference type="PROSITE" id="PS51257">
    <property type="entry name" value="PROKAR_LIPOPROTEIN"/>
    <property type="match status" value="1"/>
</dbReference>
<dbReference type="NCBIfam" id="NF038402">
    <property type="entry name" value="TroA_like"/>
    <property type="match status" value="1"/>
</dbReference>
<name>A0ABN1J6Y0_9CLOT</name>
<evidence type="ECO:0000256" key="1">
    <source>
        <dbReference type="ARBA" id="ARBA00008814"/>
    </source>
</evidence>
<keyword evidence="2 3" id="KW-0732">Signal</keyword>
<reference evidence="5 6" key="1">
    <citation type="journal article" date="2019" name="Int. J. Syst. Evol. Microbiol.">
        <title>The Global Catalogue of Microorganisms (GCM) 10K type strain sequencing project: providing services to taxonomists for standard genome sequencing and annotation.</title>
        <authorList>
            <consortium name="The Broad Institute Genomics Platform"/>
            <consortium name="The Broad Institute Genome Sequencing Center for Infectious Disease"/>
            <person name="Wu L."/>
            <person name="Ma J."/>
        </authorList>
    </citation>
    <scope>NUCLEOTIDE SEQUENCE [LARGE SCALE GENOMIC DNA]</scope>
    <source>
        <strain evidence="5 6">JCM 1405</strain>
    </source>
</reference>
<dbReference type="InterPro" id="IPR050902">
    <property type="entry name" value="ABC_Transporter_SBP"/>
</dbReference>